<dbReference type="AlphaFoldDB" id="D6TSP1"/>
<sequence>MLCLHRTYNVLWHISMLCSIQDGTAGECNKHTPAMWCEIKVGVWDALHLALNDGRDIKGVG</sequence>
<name>D6TSP1_KTERA</name>
<organism evidence="1 2">
    <name type="scientific">Ktedonobacter racemifer DSM 44963</name>
    <dbReference type="NCBI Taxonomy" id="485913"/>
    <lineage>
        <taxon>Bacteria</taxon>
        <taxon>Bacillati</taxon>
        <taxon>Chloroflexota</taxon>
        <taxon>Ktedonobacteria</taxon>
        <taxon>Ktedonobacterales</taxon>
        <taxon>Ktedonobacteraceae</taxon>
        <taxon>Ktedonobacter</taxon>
    </lineage>
</organism>
<evidence type="ECO:0000313" key="2">
    <source>
        <dbReference type="Proteomes" id="UP000004508"/>
    </source>
</evidence>
<protein>
    <submittedName>
        <fullName evidence="1">Uncharacterized protein</fullName>
    </submittedName>
</protein>
<gene>
    <name evidence="1" type="ORF">Krac_4403</name>
</gene>
<dbReference type="EMBL" id="ADVG01000003">
    <property type="protein sequence ID" value="EFH83442.1"/>
    <property type="molecule type" value="Genomic_DNA"/>
</dbReference>
<dbReference type="Proteomes" id="UP000004508">
    <property type="component" value="Unassembled WGS sequence"/>
</dbReference>
<accession>D6TSP1</accession>
<evidence type="ECO:0000313" key="1">
    <source>
        <dbReference type="EMBL" id="EFH83442.1"/>
    </source>
</evidence>
<keyword evidence="2" id="KW-1185">Reference proteome</keyword>
<reference evidence="1 2" key="1">
    <citation type="journal article" date="2011" name="Stand. Genomic Sci.">
        <title>Non-contiguous finished genome sequence and contextual data of the filamentous soil bacterium Ktedonobacter racemifer type strain (SOSP1-21).</title>
        <authorList>
            <person name="Chang Y.J."/>
            <person name="Land M."/>
            <person name="Hauser L."/>
            <person name="Chertkov O."/>
            <person name="Del Rio T.G."/>
            <person name="Nolan M."/>
            <person name="Copeland A."/>
            <person name="Tice H."/>
            <person name="Cheng J.F."/>
            <person name="Lucas S."/>
            <person name="Han C."/>
            <person name="Goodwin L."/>
            <person name="Pitluck S."/>
            <person name="Ivanova N."/>
            <person name="Ovchinikova G."/>
            <person name="Pati A."/>
            <person name="Chen A."/>
            <person name="Palaniappan K."/>
            <person name="Mavromatis K."/>
            <person name="Liolios K."/>
            <person name="Brettin T."/>
            <person name="Fiebig A."/>
            <person name="Rohde M."/>
            <person name="Abt B."/>
            <person name="Goker M."/>
            <person name="Detter J.C."/>
            <person name="Woyke T."/>
            <person name="Bristow J."/>
            <person name="Eisen J.A."/>
            <person name="Markowitz V."/>
            <person name="Hugenholtz P."/>
            <person name="Kyrpides N.C."/>
            <person name="Klenk H.P."/>
            <person name="Lapidus A."/>
        </authorList>
    </citation>
    <scope>NUCLEOTIDE SEQUENCE [LARGE SCALE GENOMIC DNA]</scope>
    <source>
        <strain evidence="2">DSM 44963</strain>
    </source>
</reference>
<proteinExistence type="predicted"/>
<dbReference type="InParanoid" id="D6TSP1"/>
<comment type="caution">
    <text evidence="1">The sequence shown here is derived from an EMBL/GenBank/DDBJ whole genome shotgun (WGS) entry which is preliminary data.</text>
</comment>